<evidence type="ECO:0000256" key="5">
    <source>
        <dbReference type="PROSITE-ProRule" id="PRU10141"/>
    </source>
</evidence>
<comment type="caution">
    <text evidence="8">The sequence shown here is derived from an EMBL/GenBank/DDBJ whole genome shotgun (WGS) entry which is preliminary data.</text>
</comment>
<dbReference type="Proteomes" id="UP001515480">
    <property type="component" value="Unassembled WGS sequence"/>
</dbReference>
<dbReference type="GO" id="GO:0005524">
    <property type="term" value="F:ATP binding"/>
    <property type="evidence" value="ECO:0007669"/>
    <property type="project" value="UniProtKB-UniRule"/>
</dbReference>
<sequence length="555" mass="61357">MSAPLGKSATRRTLQSSGRFTGSVTDLLQHMPDEDFVSGCLLLRDCARGDMPRIRKRLADDSELLNFKDYDRRTALHVSASEGHLNCVSMLLDLGANPNLSDRWGGSPLDDAQRHRHVAIAELLRKHGGRGGVNDLGAALIVAASSGNATLVAELIEDGANVNSIDYDRRTPIHLAASEGHPEVVRVLIERGGNVNCEDRWGGTPLDDAIRKGNTDCVAHLEKAGASSNKRLPSRRPSQLAPAAATSASSMEADWADVTVLEKIGAGAFGEIYKCRWRGTLIAAKTMLTHDSAHESAREEAMEDFRREINFLADLRHPNICMLLGYSTTEKHEMMLAELMKCSLLDVMKAFAGTPFSAERTARYAIQFAQGMTFLHTCKPPILHRDLKPANLLLDYSDTLKVSDFGLAKLRPPLNSTEVSQPYKMTGETGSYRFMAPEVYRHEDYALPVDVYSFAMIIYYMVAGEPPFADVDGERAVQLAAVEHARPTIPRSVDILLQELVRAAWDDNPAVRPSFTAILEQLNEYHLHEFKMTFEERMMQKKPTTQASSCACTLI</sequence>
<evidence type="ECO:0000256" key="2">
    <source>
        <dbReference type="ARBA" id="ARBA00022741"/>
    </source>
</evidence>
<dbReference type="Pfam" id="PF00069">
    <property type="entry name" value="Pkinase"/>
    <property type="match status" value="1"/>
</dbReference>
<evidence type="ECO:0000256" key="1">
    <source>
        <dbReference type="ARBA" id="ARBA00005843"/>
    </source>
</evidence>
<dbReference type="InterPro" id="IPR000719">
    <property type="entry name" value="Prot_kinase_dom"/>
</dbReference>
<dbReference type="Gene3D" id="3.30.200.20">
    <property type="entry name" value="Phosphorylase Kinase, domain 1"/>
    <property type="match status" value="1"/>
</dbReference>
<feature type="repeat" description="ANK" evidence="4">
    <location>
        <begin position="71"/>
        <end position="103"/>
    </location>
</feature>
<comment type="similarity">
    <text evidence="1">Belongs to the protein kinase superfamily. TKL Ser/Thr protein kinase family.</text>
</comment>
<dbReference type="SMART" id="SM00220">
    <property type="entry name" value="S_TKc"/>
    <property type="match status" value="1"/>
</dbReference>
<dbReference type="PROSITE" id="PS50297">
    <property type="entry name" value="ANK_REP_REGION"/>
    <property type="match status" value="2"/>
</dbReference>
<dbReference type="Pfam" id="PF12796">
    <property type="entry name" value="Ank_2"/>
    <property type="match status" value="2"/>
</dbReference>
<dbReference type="Gene3D" id="1.25.40.20">
    <property type="entry name" value="Ankyrin repeat-containing domain"/>
    <property type="match status" value="2"/>
</dbReference>
<dbReference type="PANTHER" id="PTHR44329">
    <property type="entry name" value="SERINE/THREONINE-PROTEIN KINASE TNNI3K-RELATED"/>
    <property type="match status" value="1"/>
</dbReference>
<accession>A0AB34K8E3</accession>
<organism evidence="8 9">
    <name type="scientific">Prymnesium parvum</name>
    <name type="common">Toxic golden alga</name>
    <dbReference type="NCBI Taxonomy" id="97485"/>
    <lineage>
        <taxon>Eukaryota</taxon>
        <taxon>Haptista</taxon>
        <taxon>Haptophyta</taxon>
        <taxon>Prymnesiophyceae</taxon>
        <taxon>Prymnesiales</taxon>
        <taxon>Prymnesiaceae</taxon>
        <taxon>Prymnesium</taxon>
    </lineage>
</organism>
<feature type="repeat" description="ANK" evidence="4">
    <location>
        <begin position="135"/>
        <end position="167"/>
    </location>
</feature>
<evidence type="ECO:0000313" key="8">
    <source>
        <dbReference type="EMBL" id="KAL1530610.1"/>
    </source>
</evidence>
<dbReference type="InterPro" id="IPR011009">
    <property type="entry name" value="Kinase-like_dom_sf"/>
</dbReference>
<dbReference type="EMBL" id="JBGBPQ010000001">
    <property type="protein sequence ID" value="KAL1530610.1"/>
    <property type="molecule type" value="Genomic_DNA"/>
</dbReference>
<dbReference type="InterPro" id="IPR051681">
    <property type="entry name" value="Ser/Thr_Kinases-Pseudokinases"/>
</dbReference>
<proteinExistence type="inferred from homology"/>
<feature type="domain" description="Protein kinase" evidence="7">
    <location>
        <begin position="258"/>
        <end position="531"/>
    </location>
</feature>
<dbReference type="InterPro" id="IPR002110">
    <property type="entry name" value="Ankyrin_rpt"/>
</dbReference>
<dbReference type="AlphaFoldDB" id="A0AB34K8E3"/>
<name>A0AB34K8E3_PRYPA</name>
<evidence type="ECO:0000256" key="6">
    <source>
        <dbReference type="SAM" id="MobiDB-lite"/>
    </source>
</evidence>
<evidence type="ECO:0000313" key="9">
    <source>
        <dbReference type="Proteomes" id="UP001515480"/>
    </source>
</evidence>
<keyword evidence="4" id="KW-0040">ANK repeat</keyword>
<feature type="binding site" evidence="5">
    <location>
        <position position="285"/>
    </location>
    <ligand>
        <name>ATP</name>
        <dbReference type="ChEBI" id="CHEBI:30616"/>
    </ligand>
</feature>
<dbReference type="PROSITE" id="PS50011">
    <property type="entry name" value="PROTEIN_KINASE_DOM"/>
    <property type="match status" value="1"/>
</dbReference>
<protein>
    <recommendedName>
        <fullName evidence="7">Protein kinase domain-containing protein</fullName>
    </recommendedName>
</protein>
<evidence type="ECO:0000256" key="4">
    <source>
        <dbReference type="PROSITE-ProRule" id="PRU00023"/>
    </source>
</evidence>
<dbReference type="PROSITE" id="PS00107">
    <property type="entry name" value="PROTEIN_KINASE_ATP"/>
    <property type="match status" value="1"/>
</dbReference>
<dbReference type="PROSITE" id="PS50088">
    <property type="entry name" value="ANK_REPEAT"/>
    <property type="match status" value="3"/>
</dbReference>
<feature type="repeat" description="ANK" evidence="4">
    <location>
        <begin position="168"/>
        <end position="200"/>
    </location>
</feature>
<dbReference type="SUPFAM" id="SSF48403">
    <property type="entry name" value="Ankyrin repeat"/>
    <property type="match status" value="1"/>
</dbReference>
<keyword evidence="9" id="KW-1185">Reference proteome</keyword>
<dbReference type="PANTHER" id="PTHR44329:SF140">
    <property type="entry name" value="INACTIVE PROTEIN TYROSINE KINASE PTKL"/>
    <property type="match status" value="1"/>
</dbReference>
<dbReference type="Gene3D" id="1.10.510.10">
    <property type="entry name" value="Transferase(Phosphotransferase) domain 1"/>
    <property type="match status" value="1"/>
</dbReference>
<dbReference type="InterPro" id="IPR017441">
    <property type="entry name" value="Protein_kinase_ATP_BS"/>
</dbReference>
<dbReference type="CDD" id="cd13999">
    <property type="entry name" value="STKc_MAP3K-like"/>
    <property type="match status" value="1"/>
</dbReference>
<dbReference type="PIRSF" id="PIRSF000654">
    <property type="entry name" value="Integrin-linked_kinase"/>
    <property type="match status" value="1"/>
</dbReference>
<dbReference type="SMART" id="SM00248">
    <property type="entry name" value="ANK"/>
    <property type="match status" value="4"/>
</dbReference>
<dbReference type="SUPFAM" id="SSF56112">
    <property type="entry name" value="Protein kinase-like (PK-like)"/>
    <property type="match status" value="1"/>
</dbReference>
<dbReference type="InterPro" id="IPR008271">
    <property type="entry name" value="Ser/Thr_kinase_AS"/>
</dbReference>
<dbReference type="PROSITE" id="PS00108">
    <property type="entry name" value="PROTEIN_KINASE_ST"/>
    <property type="match status" value="1"/>
</dbReference>
<keyword evidence="2 5" id="KW-0547">Nucleotide-binding</keyword>
<feature type="region of interest" description="Disordered" evidence="6">
    <location>
        <begin position="226"/>
        <end position="246"/>
    </location>
</feature>
<evidence type="ECO:0000256" key="3">
    <source>
        <dbReference type="ARBA" id="ARBA00022840"/>
    </source>
</evidence>
<gene>
    <name evidence="8" type="ORF">AB1Y20_001510</name>
</gene>
<keyword evidence="3 5" id="KW-0067">ATP-binding</keyword>
<reference evidence="8 9" key="1">
    <citation type="journal article" date="2024" name="Science">
        <title>Giant polyketide synthase enzymes in the biosynthesis of giant marine polyether toxins.</title>
        <authorList>
            <person name="Fallon T.R."/>
            <person name="Shende V.V."/>
            <person name="Wierzbicki I.H."/>
            <person name="Pendleton A.L."/>
            <person name="Watervoot N.F."/>
            <person name="Auber R.P."/>
            <person name="Gonzalez D.J."/>
            <person name="Wisecaver J.H."/>
            <person name="Moore B.S."/>
        </authorList>
    </citation>
    <scope>NUCLEOTIDE SEQUENCE [LARGE SCALE GENOMIC DNA]</scope>
    <source>
        <strain evidence="8 9">12B1</strain>
    </source>
</reference>
<dbReference type="GO" id="GO:0004674">
    <property type="term" value="F:protein serine/threonine kinase activity"/>
    <property type="evidence" value="ECO:0007669"/>
    <property type="project" value="TreeGrafter"/>
</dbReference>
<dbReference type="InterPro" id="IPR036770">
    <property type="entry name" value="Ankyrin_rpt-contain_sf"/>
</dbReference>
<evidence type="ECO:0000259" key="7">
    <source>
        <dbReference type="PROSITE" id="PS50011"/>
    </source>
</evidence>